<dbReference type="GO" id="GO:0008233">
    <property type="term" value="F:peptidase activity"/>
    <property type="evidence" value="ECO:0007669"/>
    <property type="project" value="UniProtKB-KW"/>
</dbReference>
<keyword evidence="3" id="KW-0378">Hydrolase</keyword>
<reference evidence="5 6" key="1">
    <citation type="submission" date="2024-03" db="EMBL/GenBank/DDBJ databases">
        <title>Cross-transmission of Acinetobacter junii carrying blaOXA-58 in a neonatal intensive care unit.</title>
        <authorList>
            <person name="Bour M."/>
            <person name="Potron A."/>
            <person name="Lecointe D."/>
        </authorList>
    </citation>
    <scope>NUCLEOTIDE SEQUENCE [LARGE SCALE GENOMIC DNA]</scope>
    <source>
        <strain evidence="5 6">21A3096 case 1</strain>
    </source>
</reference>
<feature type="domain" description="Prohead serine protease" evidence="4">
    <location>
        <begin position="9"/>
        <end position="152"/>
    </location>
</feature>
<dbReference type="Pfam" id="PF04586">
    <property type="entry name" value="Peptidase_S78"/>
    <property type="match status" value="1"/>
</dbReference>
<name>A0ABU8ZCK0_ACIJU</name>
<dbReference type="GO" id="GO:0006508">
    <property type="term" value="P:proteolysis"/>
    <property type="evidence" value="ECO:0007669"/>
    <property type="project" value="UniProtKB-KW"/>
</dbReference>
<dbReference type="RefSeq" id="WP_340473522.1">
    <property type="nucleotide sequence ID" value="NZ_JBBMLE010000003.1"/>
</dbReference>
<dbReference type="NCBIfam" id="TIGR01543">
    <property type="entry name" value="proheadase_HK97"/>
    <property type="match status" value="1"/>
</dbReference>
<proteinExistence type="predicted"/>
<evidence type="ECO:0000256" key="1">
    <source>
        <dbReference type="ARBA" id="ARBA00022612"/>
    </source>
</evidence>
<evidence type="ECO:0000313" key="5">
    <source>
        <dbReference type="EMBL" id="MEK0251228.1"/>
    </source>
</evidence>
<dbReference type="EMBL" id="JBBMLE010000003">
    <property type="protein sequence ID" value="MEK0251228.1"/>
    <property type="molecule type" value="Genomic_DNA"/>
</dbReference>
<evidence type="ECO:0000313" key="6">
    <source>
        <dbReference type="Proteomes" id="UP001498501"/>
    </source>
</evidence>
<keyword evidence="6" id="KW-1185">Reference proteome</keyword>
<sequence length="170" mass="18982">MEKRSFSIESKGRTLSGYAAVFDSPTMIGNIQEVIRKGAFTRSLTSLDASKITAIYEHNPEHLLGRLGSNTLRLWEDDKGLRFELDLPSTTLGNDVAELVKRGDLAGCSFGFIVRSENWTDTAREILDVDLFEITITSQPAYDATSLDIRAKRKGIQRLASAQTYLECFK</sequence>
<comment type="caution">
    <text evidence="5">The sequence shown here is derived from an EMBL/GenBank/DDBJ whole genome shotgun (WGS) entry which is preliminary data.</text>
</comment>
<dbReference type="InterPro" id="IPR006433">
    <property type="entry name" value="Prohead_protease"/>
</dbReference>
<keyword evidence="1" id="KW-1188">Viral release from host cell</keyword>
<organism evidence="5 6">
    <name type="scientific">Acinetobacter junii</name>
    <dbReference type="NCBI Taxonomy" id="40215"/>
    <lineage>
        <taxon>Bacteria</taxon>
        <taxon>Pseudomonadati</taxon>
        <taxon>Pseudomonadota</taxon>
        <taxon>Gammaproteobacteria</taxon>
        <taxon>Moraxellales</taxon>
        <taxon>Moraxellaceae</taxon>
        <taxon>Acinetobacter</taxon>
    </lineage>
</organism>
<dbReference type="Proteomes" id="UP001498501">
    <property type="component" value="Unassembled WGS sequence"/>
</dbReference>
<accession>A0ABU8ZCK0</accession>
<gene>
    <name evidence="5" type="ORF">WM018_01595</name>
</gene>
<evidence type="ECO:0000259" key="4">
    <source>
        <dbReference type="Pfam" id="PF04586"/>
    </source>
</evidence>
<evidence type="ECO:0000256" key="2">
    <source>
        <dbReference type="ARBA" id="ARBA00022670"/>
    </source>
</evidence>
<protein>
    <submittedName>
        <fullName evidence="5">HK97 family phage prohead protease</fullName>
    </submittedName>
</protein>
<keyword evidence="2 5" id="KW-0645">Protease</keyword>
<dbReference type="InterPro" id="IPR054613">
    <property type="entry name" value="Peptidase_S78_dom"/>
</dbReference>
<evidence type="ECO:0000256" key="3">
    <source>
        <dbReference type="ARBA" id="ARBA00022801"/>
    </source>
</evidence>